<evidence type="ECO:0000313" key="1">
    <source>
        <dbReference type="EMBL" id="AYL99141.1"/>
    </source>
</evidence>
<name>A0A494VYD8_9SPHI</name>
<sequence length="90" mass="10503">MLYAEKIAREIDNLLNKPIKFSPYCSEITIKGKSQLEFYRVTMKNQGIEILPPVLERIFDKAPDLKQEGIDSEKFYVLGLYRELGQKVIH</sequence>
<reference evidence="1 2" key="1">
    <citation type="submission" date="2018-10" db="EMBL/GenBank/DDBJ databases">
        <title>Genome sequencing of Mucilaginibacter sp. HYN0043.</title>
        <authorList>
            <person name="Kim M."/>
            <person name="Yi H."/>
        </authorList>
    </citation>
    <scope>NUCLEOTIDE SEQUENCE [LARGE SCALE GENOMIC DNA]</scope>
    <source>
        <strain evidence="1 2">HYN0043</strain>
    </source>
</reference>
<gene>
    <name evidence="1" type="ORF">HYN43_029430</name>
</gene>
<dbReference type="AlphaFoldDB" id="A0A494VYD8"/>
<evidence type="ECO:0000313" key="2">
    <source>
        <dbReference type="Proteomes" id="UP000270046"/>
    </source>
</evidence>
<accession>A0A494VYD8</accession>
<keyword evidence="2" id="KW-1185">Reference proteome</keyword>
<dbReference type="Proteomes" id="UP000270046">
    <property type="component" value="Chromosome"/>
</dbReference>
<protein>
    <submittedName>
        <fullName evidence="1">Uncharacterized protein</fullName>
    </submittedName>
</protein>
<proteinExistence type="predicted"/>
<dbReference type="EMBL" id="CP032869">
    <property type="protein sequence ID" value="AYL99141.1"/>
    <property type="molecule type" value="Genomic_DNA"/>
</dbReference>
<organism evidence="1 2">
    <name type="scientific">Mucilaginibacter celer</name>
    <dbReference type="NCBI Taxonomy" id="2305508"/>
    <lineage>
        <taxon>Bacteria</taxon>
        <taxon>Pseudomonadati</taxon>
        <taxon>Bacteroidota</taxon>
        <taxon>Sphingobacteriia</taxon>
        <taxon>Sphingobacteriales</taxon>
        <taxon>Sphingobacteriaceae</taxon>
        <taxon>Mucilaginibacter</taxon>
    </lineage>
</organism>
<dbReference type="KEGG" id="muh:HYN43_029430"/>